<name>A0A9P4IBR0_9PEZI</name>
<dbReference type="Pfam" id="PF12937">
    <property type="entry name" value="F-box-like"/>
    <property type="match status" value="1"/>
</dbReference>
<dbReference type="InterPro" id="IPR036623">
    <property type="entry name" value="Hemimethylated_DNA-bd_sf"/>
</dbReference>
<dbReference type="InterPro" id="IPR001810">
    <property type="entry name" value="F-box_dom"/>
</dbReference>
<keyword evidence="3" id="KW-1185">Reference proteome</keyword>
<dbReference type="Gene3D" id="2.30.30.390">
    <property type="entry name" value="Hemimethylated DNA-binding domain"/>
    <property type="match status" value="1"/>
</dbReference>
<dbReference type="InterPro" id="IPR032698">
    <property type="entry name" value="SirB1_N"/>
</dbReference>
<sequence length="586" mass="66536">MPPPTMNALPSEILHSIFYYLPPQSLASLQSTSKRLKALVEEPLLWRYNCRVHYKYWAADHAIEQKLAGPVAEVDWHGLFKQRWCRDREIAGEIDGIVAVQQKRIVKMANICESGYDAKDELLRQASVGEEVEDHLARSWWSEAALGLIQRRMALEVWQKLSRGEDVPLEHALGAFDMFTVGSRNGDLWDISATLDDMVAQFREKTPEFEEFSTRQKALALVQFLRDSGFEGVQNEARDYHAMQNNFIGFALRDSRHQTLPIILTSIYICLARRIGVDARASNVPLHIYGVVFAPSGKTLDHKPTEPDAPTEYMFIDPFRHANEVSVSDVQHHLAAIGISPSSYAEFTTVASTRDLVIRTTRNIMTSAQTMRERELIIRVDDDEGAAWANGIPQVDEAYYAALWAMLIVQTSPPARRARIMPWLLEKIQPQYPWDVVLLEDVVLPMFLQGAHNMENGGAFIFAGHGRGVRQVKGGTEKVRFRVGSVFKHRRYGYEGVIVGWDTKCEKDEGWIAQMGVRRLSGGSDQSFYNVLAADKSSRYVAEENIDIMTSRPSKALMMLAGRYFKRWDSLTGKFVSNIRDEYPDD</sequence>
<comment type="caution">
    <text evidence="2">The sequence shown here is derived from an EMBL/GenBank/DDBJ whole genome shotgun (WGS) entry which is preliminary data.</text>
</comment>
<dbReference type="PANTHER" id="PTHR31350:SF27">
    <property type="entry name" value="HEMIMETHYLATED DNA-BINDING DOMAIN-CONTAINING PROTEIN"/>
    <property type="match status" value="1"/>
</dbReference>
<accession>A0A9P4IBR0</accession>
<dbReference type="GO" id="GO:0003677">
    <property type="term" value="F:DNA binding"/>
    <property type="evidence" value="ECO:0007669"/>
    <property type="project" value="InterPro"/>
</dbReference>
<dbReference type="NCBIfam" id="TIGR02097">
    <property type="entry name" value="yccV"/>
    <property type="match status" value="1"/>
</dbReference>
<gene>
    <name evidence="2" type="ORF">NA57DRAFT_43038</name>
</gene>
<protein>
    <recommendedName>
        <fullName evidence="1">F-box domain-containing protein</fullName>
    </recommendedName>
</protein>
<organism evidence="2 3">
    <name type="scientific">Rhizodiscina lignyota</name>
    <dbReference type="NCBI Taxonomy" id="1504668"/>
    <lineage>
        <taxon>Eukaryota</taxon>
        <taxon>Fungi</taxon>
        <taxon>Dikarya</taxon>
        <taxon>Ascomycota</taxon>
        <taxon>Pezizomycotina</taxon>
        <taxon>Dothideomycetes</taxon>
        <taxon>Pleosporomycetidae</taxon>
        <taxon>Aulographales</taxon>
        <taxon>Rhizodiscinaceae</taxon>
        <taxon>Rhizodiscina</taxon>
    </lineage>
</organism>
<reference evidence="2" key="1">
    <citation type="journal article" date="2020" name="Stud. Mycol.">
        <title>101 Dothideomycetes genomes: a test case for predicting lifestyles and emergence of pathogens.</title>
        <authorList>
            <person name="Haridas S."/>
            <person name="Albert R."/>
            <person name="Binder M."/>
            <person name="Bloem J."/>
            <person name="Labutti K."/>
            <person name="Salamov A."/>
            <person name="Andreopoulos B."/>
            <person name="Baker S."/>
            <person name="Barry K."/>
            <person name="Bills G."/>
            <person name="Bluhm B."/>
            <person name="Cannon C."/>
            <person name="Castanera R."/>
            <person name="Culley D."/>
            <person name="Daum C."/>
            <person name="Ezra D."/>
            <person name="Gonzalez J."/>
            <person name="Henrissat B."/>
            <person name="Kuo A."/>
            <person name="Liang C."/>
            <person name="Lipzen A."/>
            <person name="Lutzoni F."/>
            <person name="Magnuson J."/>
            <person name="Mondo S."/>
            <person name="Nolan M."/>
            <person name="Ohm R."/>
            <person name="Pangilinan J."/>
            <person name="Park H.-J."/>
            <person name="Ramirez L."/>
            <person name="Alfaro M."/>
            <person name="Sun H."/>
            <person name="Tritt A."/>
            <person name="Yoshinaga Y."/>
            <person name="Zwiers L.-H."/>
            <person name="Turgeon B."/>
            <person name="Goodwin S."/>
            <person name="Spatafora J."/>
            <person name="Crous P."/>
            <person name="Grigoriev I."/>
        </authorList>
    </citation>
    <scope>NUCLEOTIDE SEQUENCE</scope>
    <source>
        <strain evidence="2">CBS 133067</strain>
    </source>
</reference>
<dbReference type="PANTHER" id="PTHR31350">
    <property type="entry name" value="SI:DKEY-261L7.2"/>
    <property type="match status" value="1"/>
</dbReference>
<dbReference type="OrthoDB" id="28868at2759"/>
<dbReference type="Pfam" id="PF13369">
    <property type="entry name" value="Transglut_core2"/>
    <property type="match status" value="1"/>
</dbReference>
<dbReference type="Proteomes" id="UP000799772">
    <property type="component" value="Unassembled WGS sequence"/>
</dbReference>
<evidence type="ECO:0000313" key="2">
    <source>
        <dbReference type="EMBL" id="KAF2096345.1"/>
    </source>
</evidence>
<evidence type="ECO:0000313" key="3">
    <source>
        <dbReference type="Proteomes" id="UP000799772"/>
    </source>
</evidence>
<dbReference type="InterPro" id="IPR036047">
    <property type="entry name" value="F-box-like_dom_sf"/>
</dbReference>
<dbReference type="SMART" id="SM00256">
    <property type="entry name" value="FBOX"/>
    <property type="match status" value="1"/>
</dbReference>
<dbReference type="Gene3D" id="1.20.1280.50">
    <property type="match status" value="1"/>
</dbReference>
<feature type="domain" description="F-box" evidence="1">
    <location>
        <begin position="3"/>
        <end position="49"/>
    </location>
</feature>
<dbReference type="SUPFAM" id="SSF81383">
    <property type="entry name" value="F-box domain"/>
    <property type="match status" value="1"/>
</dbReference>
<dbReference type="InterPro" id="IPR011722">
    <property type="entry name" value="Hemimethylated_DNA-bd_dom"/>
</dbReference>
<evidence type="ECO:0000259" key="1">
    <source>
        <dbReference type="PROSITE" id="PS50181"/>
    </source>
</evidence>
<dbReference type="EMBL" id="ML978129">
    <property type="protein sequence ID" value="KAF2096345.1"/>
    <property type="molecule type" value="Genomic_DNA"/>
</dbReference>
<dbReference type="Pfam" id="PF08755">
    <property type="entry name" value="YccV-like"/>
    <property type="match status" value="1"/>
</dbReference>
<dbReference type="PROSITE" id="PS50181">
    <property type="entry name" value="FBOX"/>
    <property type="match status" value="1"/>
</dbReference>
<dbReference type="SMART" id="SM00992">
    <property type="entry name" value="YccV-like"/>
    <property type="match status" value="1"/>
</dbReference>
<proteinExistence type="predicted"/>
<dbReference type="SUPFAM" id="SSF141255">
    <property type="entry name" value="YccV-like"/>
    <property type="match status" value="1"/>
</dbReference>
<dbReference type="AlphaFoldDB" id="A0A9P4IBR0"/>